<evidence type="ECO:0000313" key="2">
    <source>
        <dbReference type="Proteomes" id="UP000827976"/>
    </source>
</evidence>
<protein>
    <submittedName>
        <fullName evidence="1">Germin protein</fullName>
    </submittedName>
</protein>
<dbReference type="EMBL" id="CM037021">
    <property type="protein sequence ID" value="KAH7669177.1"/>
    <property type="molecule type" value="Genomic_DNA"/>
</dbReference>
<evidence type="ECO:0000313" key="1">
    <source>
        <dbReference type="EMBL" id="KAH7669177.1"/>
    </source>
</evidence>
<keyword evidence="2" id="KW-1185">Reference proteome</keyword>
<reference evidence="2" key="1">
    <citation type="journal article" date="2022" name="Nat. Commun.">
        <title>Chromosome evolution and the genetic basis of agronomically important traits in greater yam.</title>
        <authorList>
            <person name="Bredeson J.V."/>
            <person name="Lyons J.B."/>
            <person name="Oniyinde I.O."/>
            <person name="Okereke N.R."/>
            <person name="Kolade O."/>
            <person name="Nnabue I."/>
            <person name="Nwadili C.O."/>
            <person name="Hribova E."/>
            <person name="Parker M."/>
            <person name="Nwogha J."/>
            <person name="Shu S."/>
            <person name="Carlson J."/>
            <person name="Kariba R."/>
            <person name="Muthemba S."/>
            <person name="Knop K."/>
            <person name="Barton G.J."/>
            <person name="Sherwood A.V."/>
            <person name="Lopez-Montes A."/>
            <person name="Asiedu R."/>
            <person name="Jamnadass R."/>
            <person name="Muchugi A."/>
            <person name="Goodstein D."/>
            <person name="Egesi C.N."/>
            <person name="Featherston J."/>
            <person name="Asfaw A."/>
            <person name="Simpson G.G."/>
            <person name="Dolezel J."/>
            <person name="Hendre P.S."/>
            <person name="Van Deynze A."/>
            <person name="Kumar P.L."/>
            <person name="Obidiegwu J.E."/>
            <person name="Bhattacharjee R."/>
            <person name="Rokhsar D.S."/>
        </authorList>
    </citation>
    <scope>NUCLEOTIDE SEQUENCE [LARGE SCALE GENOMIC DNA]</scope>
    <source>
        <strain evidence="2">cv. TDa95/00328</strain>
    </source>
</reference>
<organism evidence="1 2">
    <name type="scientific">Dioscorea alata</name>
    <name type="common">Purple yam</name>
    <dbReference type="NCBI Taxonomy" id="55571"/>
    <lineage>
        <taxon>Eukaryota</taxon>
        <taxon>Viridiplantae</taxon>
        <taxon>Streptophyta</taxon>
        <taxon>Embryophyta</taxon>
        <taxon>Tracheophyta</taxon>
        <taxon>Spermatophyta</taxon>
        <taxon>Magnoliopsida</taxon>
        <taxon>Liliopsida</taxon>
        <taxon>Dioscoreales</taxon>
        <taxon>Dioscoreaceae</taxon>
        <taxon>Dioscorea</taxon>
    </lineage>
</organism>
<gene>
    <name evidence="1" type="ORF">IHE45_11G060800</name>
</gene>
<comment type="caution">
    <text evidence="1">The sequence shown here is derived from an EMBL/GenBank/DDBJ whole genome shotgun (WGS) entry which is preliminary data.</text>
</comment>
<name>A0ACB7V6I1_DIOAL</name>
<proteinExistence type="predicted"/>
<dbReference type="Proteomes" id="UP000827976">
    <property type="component" value="Chromosome 11"/>
</dbReference>
<sequence>MVSSSSHVTLISAITLTTTLIHIVLASDPDITSDFILPKGVTLDANFFTFKDLRKAMQRNQTMPMHESFFKVTKASESEFKALKGQSVSLALLQFGPGGINPAHIHPRSAELLFILKGKLRVGFVDCENKVFMKVIKEGDVFVFPKGLVHFQMNEEEEKDVVAVAAFGSANPGVVVLPTSLFGSGIDSEVLVKSFKTDNVTIQKLISANMG</sequence>
<accession>A0ACB7V6I1</accession>